<dbReference type="EMBL" id="CP021659">
    <property type="protein sequence ID" value="AWK14945.1"/>
    <property type="molecule type" value="Genomic_DNA"/>
</dbReference>
<evidence type="ECO:0000313" key="2">
    <source>
        <dbReference type="Proteomes" id="UP000261875"/>
    </source>
</evidence>
<protein>
    <submittedName>
        <fullName evidence="1">Uncharacterized protein</fullName>
    </submittedName>
</protein>
<keyword evidence="2" id="KW-1185">Reference proteome</keyword>
<dbReference type="AlphaFoldDB" id="A0A2U8IA56"/>
<dbReference type="KEGG" id="fsm:CCS41_11440"/>
<dbReference type="Gene3D" id="3.40.50.11550">
    <property type="match status" value="1"/>
</dbReference>
<evidence type="ECO:0000313" key="1">
    <source>
        <dbReference type="EMBL" id="AWK14945.1"/>
    </source>
</evidence>
<dbReference type="RefSeq" id="WP_072550735.1">
    <property type="nucleotide sequence ID" value="NZ_CP021659.1"/>
</dbReference>
<gene>
    <name evidence="1" type="ORF">CCS41_11440</name>
</gene>
<reference evidence="1 2" key="1">
    <citation type="submission" date="2017-05" db="EMBL/GenBank/DDBJ databases">
        <title>Genome sequence of Candidatus Fukatsuia symbiotica and Candidatus Hamiltonella defensa from Acyrthosiphon pisum strain 5D.</title>
        <authorList>
            <person name="Patel V.A."/>
            <person name="Chevignon G."/>
            <person name="Russell J.A."/>
            <person name="Oliver K.M."/>
        </authorList>
    </citation>
    <scope>NUCLEOTIDE SEQUENCE [LARGE SCALE GENOMIC DNA]</scope>
    <source>
        <strain evidence="1 2">5D</strain>
    </source>
</reference>
<proteinExistence type="predicted"/>
<dbReference type="Proteomes" id="UP000261875">
    <property type="component" value="Chromosome"/>
</dbReference>
<dbReference type="SUPFAM" id="SSF158842">
    <property type="entry name" value="PMT central region-like"/>
    <property type="match status" value="1"/>
</dbReference>
<dbReference type="SUPFAM" id="SSF159501">
    <property type="entry name" value="EreA/ChaN-like"/>
    <property type="match status" value="1"/>
</dbReference>
<accession>A0A2U8IA56</accession>
<sequence length="591" mass="66655">MLKTTTEIASLATPCFLTTVDGLKNPQDADRFFSKLDCKTALDYIEKNPEWFKRLEKPYLLIPVLSGLPDGELTGISPHLLHSMTLSDIGKFFSHWRELKITPGPHLLDILYTQTCHAASYMTGAVGDNTDTYANILDQLLKHASDIDYTSMIDRLRVEKNPHRTLIRNGEGKSEQTGNGFVGVMSVSQFRKKTQLLRQLRAIPVNIKNSWNIINIFTDNETANLLKLTRASSSSYRAMITSLDALHRTSGREQITAAFTLKMQLRSQDTDRKTVSLLDKQITQALFNRERVAPCQGKLIKIAEKNLSFAVDFYQILFNTKLSSRSDLINFLLKEVSDTPPAAANEIKKIYDSIYYTKLDVAHWDSKYAGTARNSLNERLFQVPSRCFLEAAVSPEEHQRIQDQHVKTQLRVVLEQGPPGVLLGYDDSNPAQYRNSLNFIVEYIDKLKAHGISTLCLPLTTERRRSVEDYMESGMTAKIVHLPLALRNLCSTAYKKGIRVVTLSSMGNPNNIVERALLDSKAVTRLSQLSCHEKFIVVYQQNRLLSEKVGDHFLPGIALQLGLPAVELKSPYQLSFLDEVAQRKASSDRIS</sequence>
<organism evidence="1 2">
    <name type="scientific">Candidatus Fukatsuia symbiotica</name>
    <dbReference type="NCBI Taxonomy" id="1878942"/>
    <lineage>
        <taxon>Bacteria</taxon>
        <taxon>Pseudomonadati</taxon>
        <taxon>Pseudomonadota</taxon>
        <taxon>Gammaproteobacteria</taxon>
        <taxon>Enterobacterales</taxon>
        <taxon>Yersiniaceae</taxon>
        <taxon>Candidatus Fukatsuia</taxon>
    </lineage>
</organism>
<dbReference type="Gene3D" id="1.20.140.180">
    <property type="match status" value="1"/>
</dbReference>
<name>A0A2U8IA56_9GAMM</name>